<protein>
    <submittedName>
        <fullName evidence="4">CD96 molecule</fullName>
    </submittedName>
</protein>
<dbReference type="Gene3D" id="2.60.40.10">
    <property type="entry name" value="Immunoglobulins"/>
    <property type="match status" value="3"/>
</dbReference>
<dbReference type="PANTHER" id="PTHR15317:SF1">
    <property type="entry name" value="T-CELL SURFACE PROTEIN TACTILE"/>
    <property type="match status" value="1"/>
</dbReference>
<dbReference type="InterPro" id="IPR036179">
    <property type="entry name" value="Ig-like_dom_sf"/>
</dbReference>
<keyword evidence="2" id="KW-0472">Membrane</keyword>
<dbReference type="GO" id="GO:0006954">
    <property type="term" value="P:inflammatory response"/>
    <property type="evidence" value="ECO:0007669"/>
    <property type="project" value="TreeGrafter"/>
</dbReference>
<dbReference type="GeneTree" id="ENSGT00390000003446"/>
<dbReference type="SUPFAM" id="SSF48726">
    <property type="entry name" value="Immunoglobulin"/>
    <property type="match status" value="2"/>
</dbReference>
<dbReference type="OrthoDB" id="9904226at2759"/>
<evidence type="ECO:0000256" key="1">
    <source>
        <dbReference type="SAM" id="MobiDB-lite"/>
    </source>
</evidence>
<dbReference type="InterPro" id="IPR003599">
    <property type="entry name" value="Ig_sub"/>
</dbReference>
<reference evidence="4" key="2">
    <citation type="submission" date="2025-08" db="UniProtKB">
        <authorList>
            <consortium name="Ensembl"/>
        </authorList>
    </citation>
    <scope>IDENTIFICATION</scope>
</reference>
<feature type="compositionally biased region" description="Polar residues" evidence="1">
    <location>
        <begin position="372"/>
        <end position="389"/>
    </location>
</feature>
<evidence type="ECO:0000313" key="5">
    <source>
        <dbReference type="Proteomes" id="UP000694394"/>
    </source>
</evidence>
<dbReference type="AlphaFoldDB" id="A0A8B7X6P8"/>
<feature type="domain" description="Ig-like" evidence="3">
    <location>
        <begin position="251"/>
        <end position="358"/>
    </location>
</feature>
<dbReference type="InterPro" id="IPR042381">
    <property type="entry name" value="CD96"/>
</dbReference>
<gene>
    <name evidence="4" type="primary">CD96</name>
</gene>
<evidence type="ECO:0000256" key="2">
    <source>
        <dbReference type="SAM" id="Phobius"/>
    </source>
</evidence>
<reference evidence="4" key="1">
    <citation type="submission" date="2016-12" db="EMBL/GenBank/DDBJ databases">
        <title>Mouse lemur reference genome and diversity panel.</title>
        <authorList>
            <person name="Harris R."/>
            <person name="Larsen P."/>
            <person name="Liu Y."/>
            <person name="Hughes D.S."/>
            <person name="Murali S."/>
            <person name="Raveendran M."/>
            <person name="Korchina V."/>
            <person name="Wang M."/>
            <person name="Jhangiani S."/>
            <person name="Bandaranaike D."/>
            <person name="Bellair M."/>
            <person name="Blankenburg K."/>
            <person name="Chao H."/>
            <person name="Dahdouli M."/>
            <person name="Dinh H."/>
            <person name="Doddapaneni H."/>
            <person name="English A."/>
            <person name="Firestine M."/>
            <person name="Gnanaolivu R."/>
            <person name="Gross S."/>
            <person name="Hernandez B."/>
            <person name="Javaid M."/>
            <person name="Jayaseelan J."/>
            <person name="Jones J."/>
            <person name="Khan Z."/>
            <person name="Kovar C."/>
            <person name="Kurapati P."/>
            <person name="Le B."/>
            <person name="Lee S."/>
            <person name="Li M."/>
            <person name="Mathew T."/>
            <person name="Narasimhan A."/>
            <person name="Ngo D."/>
            <person name="Nguyen L."/>
            <person name="Okwuonu G."/>
            <person name="Ongeri F."/>
            <person name="Osuji N."/>
            <person name="Pu L.-L."/>
            <person name="Puazo M."/>
            <person name="Quiroz J."/>
            <person name="Raj R."/>
            <person name="Rajbhandari K."/>
            <person name="Reid J.G."/>
            <person name="Santibanez J."/>
            <person name="Sexton D."/>
            <person name="Skinner E."/>
            <person name="Vee V."/>
            <person name="Weissenberger G."/>
            <person name="Wu Y."/>
            <person name="Xin Y."/>
            <person name="Han Y."/>
            <person name="Campbell C."/>
            <person name="Brown A."/>
            <person name="Sullivan B."/>
            <person name="Shelton J."/>
            <person name="Brown S."/>
            <person name="Dudchenko O."/>
            <person name="Machol I."/>
            <person name="Durand N."/>
            <person name="Shamim M."/>
            <person name="Lieberman A."/>
            <person name="Muzny D.M."/>
            <person name="Richards S."/>
            <person name="Yoder A."/>
            <person name="Worley K.C."/>
            <person name="Rogers J."/>
            <person name="Gibbs R.A."/>
        </authorList>
    </citation>
    <scope>NUCLEOTIDE SEQUENCE [LARGE SCALE GENOMIC DNA]</scope>
</reference>
<feature type="transmembrane region" description="Helical" evidence="2">
    <location>
        <begin position="524"/>
        <end position="545"/>
    </location>
</feature>
<dbReference type="GO" id="GO:0002728">
    <property type="term" value="P:negative regulation of natural killer cell cytokine production"/>
    <property type="evidence" value="ECO:0007669"/>
    <property type="project" value="Ensembl"/>
</dbReference>
<keyword evidence="2" id="KW-0812">Transmembrane</keyword>
<dbReference type="InterPro" id="IPR007110">
    <property type="entry name" value="Ig-like_dom"/>
</dbReference>
<dbReference type="CTD" id="10225"/>
<evidence type="ECO:0000259" key="3">
    <source>
        <dbReference type="PROSITE" id="PS50835"/>
    </source>
</evidence>
<keyword evidence="2" id="KW-1133">Transmembrane helix</keyword>
<dbReference type="PANTHER" id="PTHR15317">
    <property type="entry name" value="T-CELL SURFACE PROTEIN TACTILE"/>
    <property type="match status" value="1"/>
</dbReference>
<dbReference type="Ensembl" id="ENSMICT00000071642.2">
    <property type="protein sequence ID" value="ENSMICP00000051171.1"/>
    <property type="gene ID" value="ENSMICG00000048386.2"/>
</dbReference>
<dbReference type="InterPro" id="IPR013783">
    <property type="entry name" value="Ig-like_fold"/>
</dbReference>
<organism evidence="4 5">
    <name type="scientific">Microcebus murinus</name>
    <name type="common">Gray mouse lemur</name>
    <name type="synonym">Lemur murinus</name>
    <dbReference type="NCBI Taxonomy" id="30608"/>
    <lineage>
        <taxon>Eukaryota</taxon>
        <taxon>Metazoa</taxon>
        <taxon>Chordata</taxon>
        <taxon>Craniata</taxon>
        <taxon>Vertebrata</taxon>
        <taxon>Euteleostomi</taxon>
        <taxon>Mammalia</taxon>
        <taxon>Eutheria</taxon>
        <taxon>Euarchontoglires</taxon>
        <taxon>Primates</taxon>
        <taxon>Strepsirrhini</taxon>
        <taxon>Lemuriformes</taxon>
        <taxon>Cheirogaleidae</taxon>
        <taxon>Microcebus</taxon>
    </lineage>
</organism>
<dbReference type="KEGG" id="mmur:105883895"/>
<dbReference type="RefSeq" id="XP_020143204.1">
    <property type="nucleotide sequence ID" value="XM_020287615.1"/>
</dbReference>
<dbReference type="SMART" id="SM00409">
    <property type="entry name" value="IG"/>
    <property type="match status" value="2"/>
</dbReference>
<evidence type="ECO:0000313" key="4">
    <source>
        <dbReference type="Ensembl" id="ENSMICP00000051171.1"/>
    </source>
</evidence>
<dbReference type="Proteomes" id="UP000694394">
    <property type="component" value="Chromosome 1"/>
</dbReference>
<accession>A0A8B7X6P8</accession>
<feature type="region of interest" description="Disordered" evidence="1">
    <location>
        <begin position="364"/>
        <end position="390"/>
    </location>
</feature>
<dbReference type="GO" id="GO:0032689">
    <property type="term" value="P:negative regulation of type II interferon production"/>
    <property type="evidence" value="ECO:0007669"/>
    <property type="project" value="Ensembl"/>
</dbReference>
<name>A0A8B7X6P8_MICMU</name>
<dbReference type="EMBL" id="ABDC03001160">
    <property type="status" value="NOT_ANNOTATED_CDS"/>
    <property type="molecule type" value="Genomic_DNA"/>
</dbReference>
<dbReference type="GO" id="GO:0005737">
    <property type="term" value="C:cytoplasm"/>
    <property type="evidence" value="ECO:0007669"/>
    <property type="project" value="Ensembl"/>
</dbReference>
<dbReference type="PROSITE" id="PS50835">
    <property type="entry name" value="IG_LIKE"/>
    <property type="match status" value="1"/>
</dbReference>
<proteinExistence type="predicted"/>
<reference evidence="4" key="3">
    <citation type="submission" date="2025-09" db="UniProtKB">
        <authorList>
            <consortium name="Ensembl"/>
        </authorList>
    </citation>
    <scope>IDENTIFICATION</scope>
</reference>
<dbReference type="GO" id="GO:0007160">
    <property type="term" value="P:cell-matrix adhesion"/>
    <property type="evidence" value="ECO:0007669"/>
    <property type="project" value="Ensembl"/>
</dbReference>
<sequence length="590" mass="65712">MEKKWTYCAVYSIIQIHFVRGVWKFNAEEDIYALPGSDVNLTCQTQKIGFLVQVQWSKVTDKVDLIALYHPQHGFYCAHVGPCESLVAFTETPRNVSKWTLHLRNFSSSLSGKYECIFTLYPEGIQTNIYNLFLQTQGTQDEWRSNHTIEIEINETLKIPCFQNISSEISSEFTFAWLVENNGTQETLLTQDHLISNSTLFKDRVELGANYGLCLSPVQILDDGKTFSCHVRDRHGKILKSSTRVKVFAKPKTPMIVEDSKNVLKERTFTCSLKNVFPKANLTWFIDGRFLQNENEGIHIVNEERKGKGGLLKLKSVLTRVHGNDLAQSNNLTIWCMALSPVPGNKVCNISSEKITFSLGSVNPPTDPPLSVTESSLSIQPSPANSVSPTGYPATFSEALVDMNTQRPNTAPQTSNSNVTTQGFNYSWTSSGTDAKKSSNSNVTTQGFNYSWTSSGTDAKKPVSWTPSEMHSSFPSGTGSALYDDVFTSTTTAFSEVPTIINGSTKKNHVHITGTVVNKPKDGMSWPVIVAALLFPCVVLFGIGVRKWCQYQKEIMERPPPFKPPPPPIKYTCIQEPIGSDLPCHEMETL</sequence>
<dbReference type="GO" id="GO:0032496">
    <property type="term" value="P:response to lipopolysaccharide"/>
    <property type="evidence" value="ECO:0007669"/>
    <property type="project" value="Ensembl"/>
</dbReference>
<keyword evidence="5" id="KW-1185">Reference proteome</keyword>